<dbReference type="KEGG" id="blen:NCTC4824_02064"/>
<keyword evidence="2" id="KW-1185">Reference proteome</keyword>
<gene>
    <name evidence="1" type="ORF">NCTC4824_02064</name>
</gene>
<protein>
    <submittedName>
        <fullName evidence="1">Uncharacterized protein</fullName>
    </submittedName>
</protein>
<reference evidence="1 2" key="1">
    <citation type="submission" date="2018-06" db="EMBL/GenBank/DDBJ databases">
        <authorList>
            <consortium name="Pathogen Informatics"/>
            <person name="Doyle S."/>
        </authorList>
    </citation>
    <scope>NUCLEOTIDE SEQUENCE [LARGE SCALE GENOMIC DNA]</scope>
    <source>
        <strain evidence="1 2">NCTC4824</strain>
    </source>
</reference>
<evidence type="ECO:0000313" key="2">
    <source>
        <dbReference type="Proteomes" id="UP000249134"/>
    </source>
</evidence>
<dbReference type="AlphaFoldDB" id="A0A2X4VYU4"/>
<dbReference type="STRING" id="1348624.GCA_001591545_01126"/>
<organism evidence="1 2">
    <name type="scientific">Lederbergia lenta</name>
    <name type="common">Bacillus lentus</name>
    <dbReference type="NCBI Taxonomy" id="1467"/>
    <lineage>
        <taxon>Bacteria</taxon>
        <taxon>Bacillati</taxon>
        <taxon>Bacillota</taxon>
        <taxon>Bacilli</taxon>
        <taxon>Bacillales</taxon>
        <taxon>Bacillaceae</taxon>
        <taxon>Lederbergia</taxon>
    </lineage>
</organism>
<name>A0A2X4VYU4_LEDLE</name>
<dbReference type="EMBL" id="LS483476">
    <property type="protein sequence ID" value="SQI57146.1"/>
    <property type="molecule type" value="Genomic_DNA"/>
</dbReference>
<dbReference type="Proteomes" id="UP000249134">
    <property type="component" value="Chromosome 1"/>
</dbReference>
<accession>A0A2X4VYU4</accession>
<evidence type="ECO:0000313" key="1">
    <source>
        <dbReference type="EMBL" id="SQI57146.1"/>
    </source>
</evidence>
<dbReference type="RefSeq" id="WP_066138083.1">
    <property type="nucleotide sequence ID" value="NZ_CBCSGM010000001.1"/>
</dbReference>
<proteinExistence type="predicted"/>
<sequence>MMDLNNVYGRAQGGNHGGHHSGPNHGLGGFGTPFIGGVLGGLTLGALASPGAGYAGYPYPTPYLYPVPITYPYPTYPYGGYPYY</sequence>